<gene>
    <name evidence="10" type="ORF">B0T24DRAFT_677102</name>
</gene>
<comment type="similarity">
    <text evidence="2 9">Belongs to the cytochrome P450 family.</text>
</comment>
<dbReference type="InterPro" id="IPR002403">
    <property type="entry name" value="Cyt_P450_E_grp-IV"/>
</dbReference>
<evidence type="ECO:0000313" key="11">
    <source>
        <dbReference type="Proteomes" id="UP001287356"/>
    </source>
</evidence>
<dbReference type="InterPro" id="IPR036396">
    <property type="entry name" value="Cyt_P450_sf"/>
</dbReference>
<comment type="cofactor">
    <cofactor evidence="1 8">
        <name>heme</name>
        <dbReference type="ChEBI" id="CHEBI:30413"/>
    </cofactor>
</comment>
<proteinExistence type="inferred from homology"/>
<protein>
    <submittedName>
        <fullName evidence="10">Cytochrome P450</fullName>
    </submittedName>
</protein>
<dbReference type="EMBL" id="JAULSN010000003">
    <property type="protein sequence ID" value="KAK3376212.1"/>
    <property type="molecule type" value="Genomic_DNA"/>
</dbReference>
<dbReference type="GO" id="GO:0044550">
    <property type="term" value="P:secondary metabolite biosynthetic process"/>
    <property type="evidence" value="ECO:0007669"/>
    <property type="project" value="UniProtKB-ARBA"/>
</dbReference>
<evidence type="ECO:0000313" key="10">
    <source>
        <dbReference type="EMBL" id="KAK3376212.1"/>
    </source>
</evidence>
<dbReference type="GO" id="GO:0020037">
    <property type="term" value="F:heme binding"/>
    <property type="evidence" value="ECO:0007669"/>
    <property type="project" value="InterPro"/>
</dbReference>
<keyword evidence="3 8" id="KW-0349">Heme</keyword>
<keyword evidence="6 8" id="KW-0408">Iron</keyword>
<comment type="caution">
    <text evidence="10">The sequence shown here is derived from an EMBL/GenBank/DDBJ whole genome shotgun (WGS) entry which is preliminary data.</text>
</comment>
<keyword evidence="11" id="KW-1185">Reference proteome</keyword>
<dbReference type="PANTHER" id="PTHR24305:SF235">
    <property type="entry name" value="CYTOCHROME P450 MONOOXYGENASE APDB-RELATED"/>
    <property type="match status" value="1"/>
</dbReference>
<accession>A0AAE0N9X7</accession>
<dbReference type="PROSITE" id="PS00086">
    <property type="entry name" value="CYTOCHROME_P450"/>
    <property type="match status" value="1"/>
</dbReference>
<dbReference type="GO" id="GO:0004497">
    <property type="term" value="F:monooxygenase activity"/>
    <property type="evidence" value="ECO:0007669"/>
    <property type="project" value="UniProtKB-KW"/>
</dbReference>
<name>A0AAE0N9X7_9PEZI</name>
<evidence type="ECO:0000256" key="5">
    <source>
        <dbReference type="ARBA" id="ARBA00023002"/>
    </source>
</evidence>
<evidence type="ECO:0000256" key="4">
    <source>
        <dbReference type="ARBA" id="ARBA00022723"/>
    </source>
</evidence>
<feature type="binding site" description="axial binding residue" evidence="8">
    <location>
        <position position="482"/>
    </location>
    <ligand>
        <name>heme</name>
        <dbReference type="ChEBI" id="CHEBI:30413"/>
    </ligand>
    <ligandPart>
        <name>Fe</name>
        <dbReference type="ChEBI" id="CHEBI:18248"/>
    </ligandPart>
</feature>
<evidence type="ECO:0000256" key="7">
    <source>
        <dbReference type="ARBA" id="ARBA00023033"/>
    </source>
</evidence>
<dbReference type="Pfam" id="PF00067">
    <property type="entry name" value="p450"/>
    <property type="match status" value="1"/>
</dbReference>
<dbReference type="SUPFAM" id="SSF48264">
    <property type="entry name" value="Cytochrome P450"/>
    <property type="match status" value="1"/>
</dbReference>
<keyword evidence="4 8" id="KW-0479">Metal-binding</keyword>
<dbReference type="InterPro" id="IPR050121">
    <property type="entry name" value="Cytochrome_P450_monoxygenase"/>
</dbReference>
<evidence type="ECO:0000256" key="3">
    <source>
        <dbReference type="ARBA" id="ARBA00022617"/>
    </source>
</evidence>
<evidence type="ECO:0000256" key="1">
    <source>
        <dbReference type="ARBA" id="ARBA00001971"/>
    </source>
</evidence>
<evidence type="ECO:0000256" key="8">
    <source>
        <dbReference type="PIRSR" id="PIRSR602403-1"/>
    </source>
</evidence>
<dbReference type="InterPro" id="IPR001128">
    <property type="entry name" value="Cyt_P450"/>
</dbReference>
<keyword evidence="7 9" id="KW-0503">Monooxygenase</keyword>
<dbReference type="InterPro" id="IPR017972">
    <property type="entry name" value="Cyt_P450_CS"/>
</dbReference>
<evidence type="ECO:0000256" key="6">
    <source>
        <dbReference type="ARBA" id="ARBA00023004"/>
    </source>
</evidence>
<dbReference type="PRINTS" id="PR00465">
    <property type="entry name" value="EP450IV"/>
</dbReference>
<organism evidence="10 11">
    <name type="scientific">Lasiosphaeria ovina</name>
    <dbReference type="NCBI Taxonomy" id="92902"/>
    <lineage>
        <taxon>Eukaryota</taxon>
        <taxon>Fungi</taxon>
        <taxon>Dikarya</taxon>
        <taxon>Ascomycota</taxon>
        <taxon>Pezizomycotina</taxon>
        <taxon>Sordariomycetes</taxon>
        <taxon>Sordariomycetidae</taxon>
        <taxon>Sordariales</taxon>
        <taxon>Lasiosphaeriaceae</taxon>
        <taxon>Lasiosphaeria</taxon>
    </lineage>
</organism>
<dbReference type="Proteomes" id="UP001287356">
    <property type="component" value="Unassembled WGS sequence"/>
</dbReference>
<dbReference type="GO" id="GO:0005506">
    <property type="term" value="F:iron ion binding"/>
    <property type="evidence" value="ECO:0007669"/>
    <property type="project" value="InterPro"/>
</dbReference>
<keyword evidence="5 9" id="KW-0560">Oxidoreductase</keyword>
<dbReference type="Gene3D" id="1.10.630.10">
    <property type="entry name" value="Cytochrome P450"/>
    <property type="match status" value="1"/>
</dbReference>
<dbReference type="PANTHER" id="PTHR24305">
    <property type="entry name" value="CYTOCHROME P450"/>
    <property type="match status" value="1"/>
</dbReference>
<evidence type="ECO:0000256" key="2">
    <source>
        <dbReference type="ARBA" id="ARBA00010617"/>
    </source>
</evidence>
<evidence type="ECO:0000256" key="9">
    <source>
        <dbReference type="RuleBase" id="RU000461"/>
    </source>
</evidence>
<sequence>MFSFQAAFVGAPAALALALALTLAFAPALATLIVGALSVYIATTGVYRLFFHPLAKFPGPRLAAVSPIWRYYHCLSGRYAFAIEDALRKYGDVVRIAPNELVFMNHQAFIDIYGAQHNGRETFLKTSTAWGRDLLGHTSIADKLLVKFRGALTNYELIIRTQAEAILDYIYARSRYEEPETVLPLLEFINWFAMDVALNLTYYDDPCLHDIVHLSPKFDLAHAWNALVPIFQMFGRIPLLRSLLSLVPALLEKLGSFGFFVGEATAGSLQWLARRPKLFRLVQTIMAKGYWSSFVLVPAVDIEGERRVLGVERQISTDRVASAGAQLVLASFNPMVDWLYFTMVHLLQNPVWCTLLEEEIRSNFPPESSMEFGAQLEGLPILHACLLESLRLVAGYINGLPRISPGAVIDGYFVPKGVIVQTSVFALARNPRYFNEPLQYRPERWLGPYDAVSGSLRPWRKTAFTGDGGIWLPHFSTGLRDCMGEGVAWMQAKLFVANIIRQMNISLPEGQAAPDLERLSHYGSWVKPEIMVDFDRVPQDGDSEGW</sequence>
<reference evidence="10" key="2">
    <citation type="submission" date="2023-06" db="EMBL/GenBank/DDBJ databases">
        <authorList>
            <consortium name="Lawrence Berkeley National Laboratory"/>
            <person name="Haridas S."/>
            <person name="Hensen N."/>
            <person name="Bonometti L."/>
            <person name="Westerberg I."/>
            <person name="Brannstrom I.O."/>
            <person name="Guillou S."/>
            <person name="Cros-Aarteil S."/>
            <person name="Calhoun S."/>
            <person name="Kuo A."/>
            <person name="Mondo S."/>
            <person name="Pangilinan J."/>
            <person name="Riley R."/>
            <person name="Labutti K."/>
            <person name="Andreopoulos B."/>
            <person name="Lipzen A."/>
            <person name="Chen C."/>
            <person name="Yanf M."/>
            <person name="Daum C."/>
            <person name="Ng V."/>
            <person name="Clum A."/>
            <person name="Steindorff A."/>
            <person name="Ohm R."/>
            <person name="Martin F."/>
            <person name="Silar P."/>
            <person name="Natvig D."/>
            <person name="Lalanne C."/>
            <person name="Gautier V."/>
            <person name="Ament-Velasquez S.L."/>
            <person name="Kruys A."/>
            <person name="Hutchinson M.I."/>
            <person name="Powell A.J."/>
            <person name="Barry K."/>
            <person name="Miller A.N."/>
            <person name="Grigoriev I.V."/>
            <person name="Debuchy R."/>
            <person name="Gladieux P."/>
            <person name="Thoren M.H."/>
            <person name="Johannesson H."/>
        </authorList>
    </citation>
    <scope>NUCLEOTIDE SEQUENCE</scope>
    <source>
        <strain evidence="10">CBS 958.72</strain>
    </source>
</reference>
<dbReference type="AlphaFoldDB" id="A0AAE0N9X7"/>
<reference evidence="10" key="1">
    <citation type="journal article" date="2023" name="Mol. Phylogenet. Evol.">
        <title>Genome-scale phylogeny and comparative genomics of the fungal order Sordariales.</title>
        <authorList>
            <person name="Hensen N."/>
            <person name="Bonometti L."/>
            <person name="Westerberg I."/>
            <person name="Brannstrom I.O."/>
            <person name="Guillou S."/>
            <person name="Cros-Aarteil S."/>
            <person name="Calhoun S."/>
            <person name="Haridas S."/>
            <person name="Kuo A."/>
            <person name="Mondo S."/>
            <person name="Pangilinan J."/>
            <person name="Riley R."/>
            <person name="LaButti K."/>
            <person name="Andreopoulos B."/>
            <person name="Lipzen A."/>
            <person name="Chen C."/>
            <person name="Yan M."/>
            <person name="Daum C."/>
            <person name="Ng V."/>
            <person name="Clum A."/>
            <person name="Steindorff A."/>
            <person name="Ohm R.A."/>
            <person name="Martin F."/>
            <person name="Silar P."/>
            <person name="Natvig D.O."/>
            <person name="Lalanne C."/>
            <person name="Gautier V."/>
            <person name="Ament-Velasquez S.L."/>
            <person name="Kruys A."/>
            <person name="Hutchinson M.I."/>
            <person name="Powell A.J."/>
            <person name="Barry K."/>
            <person name="Miller A.N."/>
            <person name="Grigoriev I.V."/>
            <person name="Debuchy R."/>
            <person name="Gladieux P."/>
            <person name="Hiltunen Thoren M."/>
            <person name="Johannesson H."/>
        </authorList>
    </citation>
    <scope>NUCLEOTIDE SEQUENCE</scope>
    <source>
        <strain evidence="10">CBS 958.72</strain>
    </source>
</reference>
<dbReference type="GO" id="GO:0016705">
    <property type="term" value="F:oxidoreductase activity, acting on paired donors, with incorporation or reduction of molecular oxygen"/>
    <property type="evidence" value="ECO:0007669"/>
    <property type="project" value="InterPro"/>
</dbReference>